<keyword evidence="2" id="KW-1185">Reference proteome</keyword>
<accession>A0AAV9EZB9</accession>
<protein>
    <submittedName>
        <fullName evidence="1">Uncharacterized protein</fullName>
    </submittedName>
</protein>
<organism evidence="1 2">
    <name type="scientific">Acorus calamus</name>
    <name type="common">Sweet flag</name>
    <dbReference type="NCBI Taxonomy" id="4465"/>
    <lineage>
        <taxon>Eukaryota</taxon>
        <taxon>Viridiplantae</taxon>
        <taxon>Streptophyta</taxon>
        <taxon>Embryophyta</taxon>
        <taxon>Tracheophyta</taxon>
        <taxon>Spermatophyta</taxon>
        <taxon>Magnoliopsida</taxon>
        <taxon>Liliopsida</taxon>
        <taxon>Acoraceae</taxon>
        <taxon>Acorus</taxon>
    </lineage>
</organism>
<reference evidence="1" key="2">
    <citation type="submission" date="2023-06" db="EMBL/GenBank/DDBJ databases">
        <authorList>
            <person name="Ma L."/>
            <person name="Liu K.-W."/>
            <person name="Li Z."/>
            <person name="Hsiao Y.-Y."/>
            <person name="Qi Y."/>
            <person name="Fu T."/>
            <person name="Tang G."/>
            <person name="Zhang D."/>
            <person name="Sun W.-H."/>
            <person name="Liu D.-K."/>
            <person name="Li Y."/>
            <person name="Chen G.-Z."/>
            <person name="Liu X.-D."/>
            <person name="Liao X.-Y."/>
            <person name="Jiang Y.-T."/>
            <person name="Yu X."/>
            <person name="Hao Y."/>
            <person name="Huang J."/>
            <person name="Zhao X.-W."/>
            <person name="Ke S."/>
            <person name="Chen Y.-Y."/>
            <person name="Wu W.-L."/>
            <person name="Hsu J.-L."/>
            <person name="Lin Y.-F."/>
            <person name="Huang M.-D."/>
            <person name="Li C.-Y."/>
            <person name="Huang L."/>
            <person name="Wang Z.-W."/>
            <person name="Zhao X."/>
            <person name="Zhong W.-Y."/>
            <person name="Peng D.-H."/>
            <person name="Ahmad S."/>
            <person name="Lan S."/>
            <person name="Zhang J.-S."/>
            <person name="Tsai W.-C."/>
            <person name="Van De Peer Y."/>
            <person name="Liu Z.-J."/>
        </authorList>
    </citation>
    <scope>NUCLEOTIDE SEQUENCE</scope>
    <source>
        <strain evidence="1">CP</strain>
        <tissue evidence="1">Leaves</tissue>
    </source>
</reference>
<dbReference type="EMBL" id="JAUJYO010000004">
    <property type="protein sequence ID" value="KAK1318556.1"/>
    <property type="molecule type" value="Genomic_DNA"/>
</dbReference>
<reference evidence="1" key="1">
    <citation type="journal article" date="2023" name="Nat. Commun.">
        <title>Diploid and tetraploid genomes of Acorus and the evolution of monocots.</title>
        <authorList>
            <person name="Ma L."/>
            <person name="Liu K.W."/>
            <person name="Li Z."/>
            <person name="Hsiao Y.Y."/>
            <person name="Qi Y."/>
            <person name="Fu T."/>
            <person name="Tang G.D."/>
            <person name="Zhang D."/>
            <person name="Sun W.H."/>
            <person name="Liu D.K."/>
            <person name="Li Y."/>
            <person name="Chen G.Z."/>
            <person name="Liu X.D."/>
            <person name="Liao X.Y."/>
            <person name="Jiang Y.T."/>
            <person name="Yu X."/>
            <person name="Hao Y."/>
            <person name="Huang J."/>
            <person name="Zhao X.W."/>
            <person name="Ke S."/>
            <person name="Chen Y.Y."/>
            <person name="Wu W.L."/>
            <person name="Hsu J.L."/>
            <person name="Lin Y.F."/>
            <person name="Huang M.D."/>
            <person name="Li C.Y."/>
            <person name="Huang L."/>
            <person name="Wang Z.W."/>
            <person name="Zhao X."/>
            <person name="Zhong W.Y."/>
            <person name="Peng D.H."/>
            <person name="Ahmad S."/>
            <person name="Lan S."/>
            <person name="Zhang J.S."/>
            <person name="Tsai W.C."/>
            <person name="Van de Peer Y."/>
            <person name="Liu Z.J."/>
        </authorList>
    </citation>
    <scope>NUCLEOTIDE SEQUENCE</scope>
    <source>
        <strain evidence="1">CP</strain>
    </source>
</reference>
<comment type="caution">
    <text evidence="1">The sequence shown here is derived from an EMBL/GenBank/DDBJ whole genome shotgun (WGS) entry which is preliminary data.</text>
</comment>
<gene>
    <name evidence="1" type="ORF">QJS10_CPB04g01405</name>
</gene>
<dbReference type="AlphaFoldDB" id="A0AAV9EZB9"/>
<sequence length="72" mass="7914">MAAHMFSTYTLVPEKTTSFMEIVMANFGLEELENDYPLNLLGLVIVVHTSCKASFINGEGLPEQAFFTGSPI</sequence>
<proteinExistence type="predicted"/>
<evidence type="ECO:0000313" key="1">
    <source>
        <dbReference type="EMBL" id="KAK1318556.1"/>
    </source>
</evidence>
<dbReference type="Proteomes" id="UP001180020">
    <property type="component" value="Unassembled WGS sequence"/>
</dbReference>
<name>A0AAV9EZB9_ACOCL</name>
<evidence type="ECO:0000313" key="2">
    <source>
        <dbReference type="Proteomes" id="UP001180020"/>
    </source>
</evidence>